<dbReference type="InterPro" id="IPR038495">
    <property type="entry name" value="ATPase_E_C"/>
</dbReference>
<keyword evidence="2" id="KW-1185">Reference proteome</keyword>
<dbReference type="Proteomes" id="UP000306509">
    <property type="component" value="Unassembled WGS sequence"/>
</dbReference>
<dbReference type="STRING" id="180332.GCA_000797495_01772"/>
<dbReference type="EMBL" id="QGQD01000107">
    <property type="protein sequence ID" value="TLC97939.1"/>
    <property type="molecule type" value="Genomic_DNA"/>
</dbReference>
<dbReference type="Gene3D" id="3.30.2320.30">
    <property type="entry name" value="ATP synthase, E subunit, C-terminal"/>
    <property type="match status" value="1"/>
</dbReference>
<accession>A0A4U8PZW8</accession>
<proteinExistence type="predicted"/>
<protein>
    <recommendedName>
        <fullName evidence="3">V-type ATP synthase subunit E</fullName>
    </recommendedName>
</protein>
<evidence type="ECO:0000313" key="2">
    <source>
        <dbReference type="Proteomes" id="UP000306509"/>
    </source>
</evidence>
<name>A0A4U8PZW8_9FIRM</name>
<sequence>MTTEEKLKHFEESSLENAREQATQIISEHKTALEKIKTEHVTAKKRQAALQIKTETESLKRANNMALSKEQLQIKREITKKHNELKEKLFVEVKAMLEDYMSSPAYDKLLVNQIHEIKELAGDGSVIIYIDPADSSKQLSLGASTNEQVSLSEYSFMGGTRAVLADRHILIDNSFATKLEEAKAEFTFDGGMTHD</sequence>
<dbReference type="AlphaFoldDB" id="A0A4U8PZW8"/>
<evidence type="ECO:0008006" key="3">
    <source>
        <dbReference type="Google" id="ProtNLM"/>
    </source>
</evidence>
<evidence type="ECO:0000313" key="1">
    <source>
        <dbReference type="EMBL" id="TLC97939.1"/>
    </source>
</evidence>
<comment type="caution">
    <text evidence="1">The sequence shown here is derived from an EMBL/GenBank/DDBJ whole genome shotgun (WGS) entry which is preliminary data.</text>
</comment>
<gene>
    <name evidence="1" type="ORF">DSM106044_05304</name>
</gene>
<reference evidence="1 2" key="1">
    <citation type="journal article" date="2019" name="Anaerobe">
        <title>Detection of Robinsoniella peoriensis in multiple bone samples of a trauma patient.</title>
        <authorList>
            <person name="Schrottner P."/>
            <person name="Hartwich K."/>
            <person name="Bunk B."/>
            <person name="Schober I."/>
            <person name="Helbig S."/>
            <person name="Rudolph W.W."/>
            <person name="Gunzer F."/>
        </authorList>
    </citation>
    <scope>NUCLEOTIDE SEQUENCE [LARGE SCALE GENOMIC DNA]</scope>
    <source>
        <strain evidence="1 2">DSM 106044</strain>
    </source>
</reference>
<dbReference type="SUPFAM" id="SSF160527">
    <property type="entry name" value="V-type ATPase subunit E-like"/>
    <property type="match status" value="1"/>
</dbReference>
<organism evidence="1 2">
    <name type="scientific">Robinsoniella peoriensis</name>
    <dbReference type="NCBI Taxonomy" id="180332"/>
    <lineage>
        <taxon>Bacteria</taxon>
        <taxon>Bacillati</taxon>
        <taxon>Bacillota</taxon>
        <taxon>Clostridia</taxon>
        <taxon>Lachnospirales</taxon>
        <taxon>Lachnospiraceae</taxon>
        <taxon>Robinsoniella</taxon>
    </lineage>
</organism>